<reference evidence="2 3" key="1">
    <citation type="journal article" date="2020" name="bioRxiv">
        <title>Sequence and annotation of 42 cannabis genomes reveals extensive copy number variation in cannabinoid synthesis and pathogen resistance genes.</title>
        <authorList>
            <person name="Mckernan K.J."/>
            <person name="Helbert Y."/>
            <person name="Kane L.T."/>
            <person name="Ebling H."/>
            <person name="Zhang L."/>
            <person name="Liu B."/>
            <person name="Eaton Z."/>
            <person name="Mclaughlin S."/>
            <person name="Kingan S."/>
            <person name="Baybayan P."/>
            <person name="Concepcion G."/>
            <person name="Jordan M."/>
            <person name="Riva A."/>
            <person name="Barbazuk W."/>
            <person name="Harkins T."/>
        </authorList>
    </citation>
    <scope>NUCLEOTIDE SEQUENCE [LARGE SCALE GENOMIC DNA]</scope>
    <source>
        <strain evidence="3">cv. Jamaican Lion 4</strain>
        <tissue evidence="2">Leaf</tissue>
    </source>
</reference>
<organism evidence="2 3">
    <name type="scientific">Cannabis sativa</name>
    <name type="common">Hemp</name>
    <name type="synonym">Marijuana</name>
    <dbReference type="NCBI Taxonomy" id="3483"/>
    <lineage>
        <taxon>Eukaryota</taxon>
        <taxon>Viridiplantae</taxon>
        <taxon>Streptophyta</taxon>
        <taxon>Embryophyta</taxon>
        <taxon>Tracheophyta</taxon>
        <taxon>Spermatophyta</taxon>
        <taxon>Magnoliopsida</taxon>
        <taxon>eudicotyledons</taxon>
        <taxon>Gunneridae</taxon>
        <taxon>Pentapetalae</taxon>
        <taxon>rosids</taxon>
        <taxon>fabids</taxon>
        <taxon>Rosales</taxon>
        <taxon>Cannabaceae</taxon>
        <taxon>Cannabis</taxon>
    </lineage>
</organism>
<sequence>MDEIVLLGQNAGNADDDEEEICHDDATSVEFGVDDNINDGGDDEEIDEFDGISNTQQPTNMGRRRSTESTINNQKSGKDKKSKVIDSISTNNGALAESVSEIVPKLQGLTDALSNKNVTEMQDNLYTEISKIEATNILVKEPVLMRVFYAISYEIKMQYTMNLLQNDA</sequence>
<dbReference type="AlphaFoldDB" id="A0A7J6H0W9"/>
<accession>A0A7J6H0W9</accession>
<name>A0A7J6H0W9_CANSA</name>
<comment type="caution">
    <text evidence="2">The sequence shown here is derived from an EMBL/GenBank/DDBJ whole genome shotgun (WGS) entry which is preliminary data.</text>
</comment>
<feature type="region of interest" description="Disordered" evidence="1">
    <location>
        <begin position="31"/>
        <end position="85"/>
    </location>
</feature>
<dbReference type="Proteomes" id="UP000525078">
    <property type="component" value="Unassembled WGS sequence"/>
</dbReference>
<evidence type="ECO:0000313" key="3">
    <source>
        <dbReference type="Proteomes" id="UP000525078"/>
    </source>
</evidence>
<dbReference type="EMBL" id="JAATIP010000033">
    <property type="protein sequence ID" value="KAF4388844.1"/>
    <property type="molecule type" value="Genomic_DNA"/>
</dbReference>
<evidence type="ECO:0000313" key="2">
    <source>
        <dbReference type="EMBL" id="KAF4388844.1"/>
    </source>
</evidence>
<evidence type="ECO:0000256" key="1">
    <source>
        <dbReference type="SAM" id="MobiDB-lite"/>
    </source>
</evidence>
<gene>
    <name evidence="2" type="ORF">F8388_019023</name>
</gene>
<feature type="compositionally biased region" description="Acidic residues" evidence="1">
    <location>
        <begin position="32"/>
        <end position="50"/>
    </location>
</feature>
<proteinExistence type="predicted"/>
<protein>
    <submittedName>
        <fullName evidence="2">Uncharacterized protein</fullName>
    </submittedName>
</protein>